<dbReference type="Gene3D" id="1.10.10.10">
    <property type="entry name" value="Winged helix-like DNA-binding domain superfamily/Winged helix DNA-binding domain"/>
    <property type="match status" value="1"/>
</dbReference>
<dbReference type="HOGENOM" id="CLU_120503_1_0_1"/>
<keyword evidence="2" id="KW-1185">Reference proteome</keyword>
<dbReference type="AlphaFoldDB" id="A0A015LBM9"/>
<dbReference type="InterPro" id="IPR036390">
    <property type="entry name" value="WH_DNA-bd_sf"/>
</dbReference>
<name>A0A015LBM9_RHIIW</name>
<reference evidence="1 2" key="1">
    <citation type="submission" date="2014-02" db="EMBL/GenBank/DDBJ databases">
        <title>Single nucleus genome sequencing reveals high similarity among nuclei of an endomycorrhizal fungus.</title>
        <authorList>
            <person name="Lin K."/>
            <person name="Geurts R."/>
            <person name="Zhang Z."/>
            <person name="Limpens E."/>
            <person name="Saunders D.G."/>
            <person name="Mu D."/>
            <person name="Pang E."/>
            <person name="Cao H."/>
            <person name="Cha H."/>
            <person name="Lin T."/>
            <person name="Zhou Q."/>
            <person name="Shang Y."/>
            <person name="Li Y."/>
            <person name="Ivanov S."/>
            <person name="Sharma T."/>
            <person name="Velzen R.V."/>
            <person name="Ruijter N.D."/>
            <person name="Aanen D.K."/>
            <person name="Win J."/>
            <person name="Kamoun S."/>
            <person name="Bisseling T."/>
            <person name="Huang S."/>
        </authorList>
    </citation>
    <scope>NUCLEOTIDE SEQUENCE [LARGE SCALE GENOMIC DNA]</scope>
    <source>
        <strain evidence="2">DAOM197198w</strain>
    </source>
</reference>
<dbReference type="InterPro" id="IPR036388">
    <property type="entry name" value="WH-like_DNA-bd_sf"/>
</dbReference>
<sequence length="146" mass="16502">MDANLDQRSEAKWKEAALGGFQIVPDILLKKQVDLGLTPTEMLVLINIMMHWWYADQRPFPRTTTIATRMGSDQRTVQRAVRKLQESGLVERVVEELADGTKRTVCDLSGLIAKLNQLVTTDKDYLARKVKRDGFGISRGANEVPF</sequence>
<protein>
    <submittedName>
        <fullName evidence="1">Uncharacterized protein</fullName>
    </submittedName>
</protein>
<accession>A0A015LBM9</accession>
<evidence type="ECO:0000313" key="1">
    <source>
        <dbReference type="EMBL" id="EXX77094.1"/>
    </source>
</evidence>
<gene>
    <name evidence="1" type="ORF">RirG_027050</name>
</gene>
<proteinExistence type="predicted"/>
<comment type="caution">
    <text evidence="1">The sequence shown here is derived from an EMBL/GenBank/DDBJ whole genome shotgun (WGS) entry which is preliminary data.</text>
</comment>
<organism evidence="1 2">
    <name type="scientific">Rhizophagus irregularis (strain DAOM 197198w)</name>
    <name type="common">Glomus intraradices</name>
    <dbReference type="NCBI Taxonomy" id="1432141"/>
    <lineage>
        <taxon>Eukaryota</taxon>
        <taxon>Fungi</taxon>
        <taxon>Fungi incertae sedis</taxon>
        <taxon>Mucoromycota</taxon>
        <taxon>Glomeromycotina</taxon>
        <taxon>Glomeromycetes</taxon>
        <taxon>Glomerales</taxon>
        <taxon>Glomeraceae</taxon>
        <taxon>Rhizophagus</taxon>
    </lineage>
</organism>
<dbReference type="Pfam" id="PF13730">
    <property type="entry name" value="HTH_36"/>
    <property type="match status" value="1"/>
</dbReference>
<evidence type="ECO:0000313" key="2">
    <source>
        <dbReference type="Proteomes" id="UP000022910"/>
    </source>
</evidence>
<dbReference type="EMBL" id="JEMT01011700">
    <property type="protein sequence ID" value="EXX77094.1"/>
    <property type="molecule type" value="Genomic_DNA"/>
</dbReference>
<dbReference type="Proteomes" id="UP000022910">
    <property type="component" value="Unassembled WGS sequence"/>
</dbReference>
<dbReference type="SUPFAM" id="SSF46785">
    <property type="entry name" value="Winged helix' DNA-binding domain"/>
    <property type="match status" value="1"/>
</dbReference>